<feature type="non-terminal residue" evidence="2">
    <location>
        <position position="71"/>
    </location>
</feature>
<gene>
    <name evidence="2" type="ORF">EHQ90_05335</name>
</gene>
<dbReference type="Proteomes" id="UP000297422">
    <property type="component" value="Unassembled WGS sequence"/>
</dbReference>
<proteinExistence type="predicted"/>
<reference evidence="3" key="1">
    <citation type="journal article" date="2019" name="PLoS Negl. Trop. Dis.">
        <title>Revisiting the worldwide diversity of Leptospira species in the environment.</title>
        <authorList>
            <person name="Vincent A.T."/>
            <person name="Schiettekatte O."/>
            <person name="Bourhy P."/>
            <person name="Veyrier F.J."/>
            <person name="Picardeau M."/>
        </authorList>
    </citation>
    <scope>NUCLEOTIDE SEQUENCE [LARGE SCALE GENOMIC DNA]</scope>
    <source>
        <strain evidence="3">201702407</strain>
    </source>
</reference>
<keyword evidence="3" id="KW-1185">Reference proteome</keyword>
<evidence type="ECO:0000313" key="2">
    <source>
        <dbReference type="EMBL" id="TGM18951.1"/>
    </source>
</evidence>
<feature type="compositionally biased region" description="Polar residues" evidence="1">
    <location>
        <begin position="18"/>
        <end position="27"/>
    </location>
</feature>
<name>A0ABY2N9I6_9LEPT</name>
<evidence type="ECO:0000256" key="1">
    <source>
        <dbReference type="SAM" id="MobiDB-lite"/>
    </source>
</evidence>
<comment type="caution">
    <text evidence="2">The sequence shown here is derived from an EMBL/GenBank/DDBJ whole genome shotgun (WGS) entry which is preliminary data.</text>
</comment>
<protein>
    <submittedName>
        <fullName evidence="2">Uncharacterized protein</fullName>
    </submittedName>
</protein>
<evidence type="ECO:0000313" key="3">
    <source>
        <dbReference type="Proteomes" id="UP000297422"/>
    </source>
</evidence>
<sequence>MTISLTSANKEPHLELSVASTLKQKSPISPLPVETTGQTTNWSKLGISPPANPHRRHRTPFHPVSPVPQSL</sequence>
<accession>A0ABY2N9I6</accession>
<dbReference type="EMBL" id="RQGT01000032">
    <property type="protein sequence ID" value="TGM18951.1"/>
    <property type="molecule type" value="Genomic_DNA"/>
</dbReference>
<feature type="region of interest" description="Disordered" evidence="1">
    <location>
        <begin position="1"/>
        <end position="71"/>
    </location>
</feature>
<organism evidence="2 3">
    <name type="scientific">Leptospira stimsonii</name>
    <dbReference type="NCBI Taxonomy" id="2202203"/>
    <lineage>
        <taxon>Bacteria</taxon>
        <taxon>Pseudomonadati</taxon>
        <taxon>Spirochaetota</taxon>
        <taxon>Spirochaetia</taxon>
        <taxon>Leptospirales</taxon>
        <taxon>Leptospiraceae</taxon>
        <taxon>Leptospira</taxon>
    </lineage>
</organism>